<feature type="transmembrane region" description="Helical" evidence="2">
    <location>
        <begin position="73"/>
        <end position="98"/>
    </location>
</feature>
<evidence type="ECO:0000256" key="2">
    <source>
        <dbReference type="SAM" id="Phobius"/>
    </source>
</evidence>
<keyword evidence="2" id="KW-0812">Transmembrane</keyword>
<name>A0A844YC74_9SPHN</name>
<dbReference type="RefSeq" id="WP_160661461.1">
    <property type="nucleotide sequence ID" value="NZ_BAABDV010000001.1"/>
</dbReference>
<dbReference type="InterPro" id="IPR025187">
    <property type="entry name" value="DUF4112"/>
</dbReference>
<protein>
    <submittedName>
        <fullName evidence="3">DUF4112 domain-containing protein</fullName>
    </submittedName>
</protein>
<dbReference type="AlphaFoldDB" id="A0A844YC74"/>
<organism evidence="3 4">
    <name type="scientific">Qipengyuania pelagi</name>
    <dbReference type="NCBI Taxonomy" id="994320"/>
    <lineage>
        <taxon>Bacteria</taxon>
        <taxon>Pseudomonadati</taxon>
        <taxon>Pseudomonadota</taxon>
        <taxon>Alphaproteobacteria</taxon>
        <taxon>Sphingomonadales</taxon>
        <taxon>Erythrobacteraceae</taxon>
        <taxon>Qipengyuania</taxon>
    </lineage>
</organism>
<dbReference type="PANTHER" id="PTHR35519">
    <property type="entry name" value="MEMBRANE PROTEINS"/>
    <property type="match status" value="1"/>
</dbReference>
<evidence type="ECO:0000256" key="1">
    <source>
        <dbReference type="SAM" id="MobiDB-lite"/>
    </source>
</evidence>
<feature type="compositionally biased region" description="Pro residues" evidence="1">
    <location>
        <begin position="15"/>
        <end position="26"/>
    </location>
</feature>
<dbReference type="Pfam" id="PF13430">
    <property type="entry name" value="DUF4112"/>
    <property type="match status" value="1"/>
</dbReference>
<evidence type="ECO:0000313" key="4">
    <source>
        <dbReference type="Proteomes" id="UP000430272"/>
    </source>
</evidence>
<proteinExistence type="predicted"/>
<keyword evidence="2" id="KW-0472">Membrane</keyword>
<gene>
    <name evidence="3" type="ORF">GRI47_11130</name>
</gene>
<feature type="region of interest" description="Disordered" evidence="1">
    <location>
        <begin position="1"/>
        <end position="37"/>
    </location>
</feature>
<dbReference type="EMBL" id="WTYD01000002">
    <property type="protein sequence ID" value="MXO54552.1"/>
    <property type="molecule type" value="Genomic_DNA"/>
</dbReference>
<keyword evidence="2" id="KW-1133">Transmembrane helix</keyword>
<accession>A0A844YC74</accession>
<keyword evidence="4" id="KW-1185">Reference proteome</keyword>
<reference evidence="3 4" key="1">
    <citation type="submission" date="2019-12" db="EMBL/GenBank/DDBJ databases">
        <title>Genomic-based taxomic classification of the family Erythrobacteraceae.</title>
        <authorList>
            <person name="Xu L."/>
        </authorList>
    </citation>
    <scope>NUCLEOTIDE SEQUENCE [LARGE SCALE GENOMIC DNA]</scope>
    <source>
        <strain evidence="3 4">JCM 17468</strain>
    </source>
</reference>
<sequence>MTSDDRPLDGAAPRRPVPYRPDPSDTPPGAERLRPLGIDLPTGNDPVSIRRRVEALEQILERSFRLPGTNYPIGLDAIVGLIPVVGDLITAAMASYIVWEGKNLGMPKWKLWRMGGNIAVDTLIGAIPLVGDAFDLAFRSNTKNLKIIRKHLDKHHPAARTLDR</sequence>
<comment type="caution">
    <text evidence="3">The sequence shown here is derived from an EMBL/GenBank/DDBJ whole genome shotgun (WGS) entry which is preliminary data.</text>
</comment>
<dbReference type="Proteomes" id="UP000430272">
    <property type="component" value="Unassembled WGS sequence"/>
</dbReference>
<evidence type="ECO:0000313" key="3">
    <source>
        <dbReference type="EMBL" id="MXO54552.1"/>
    </source>
</evidence>
<dbReference type="OrthoDB" id="513552at2"/>
<dbReference type="PANTHER" id="PTHR35519:SF2">
    <property type="entry name" value="PH DOMAIN PROTEIN"/>
    <property type="match status" value="1"/>
</dbReference>